<dbReference type="RefSeq" id="WP_115714767.1">
    <property type="nucleotide sequence ID" value="NZ_AP019695.1"/>
</dbReference>
<proteinExistence type="predicted"/>
<reference evidence="2" key="1">
    <citation type="submission" date="2019-05" db="EMBL/GenBank/DDBJ databases">
        <title>Complete genome sequencing of Absiella argi strain JCM 30884.</title>
        <authorList>
            <person name="Sakamoto M."/>
            <person name="Murakami T."/>
            <person name="Mori H."/>
        </authorList>
    </citation>
    <scope>NUCLEOTIDE SEQUENCE [LARGE SCALE GENOMIC DNA]</scope>
    <source>
        <strain evidence="2">JCM 30884</strain>
    </source>
</reference>
<gene>
    <name evidence="1" type="ORF">Aargi30884_04600</name>
</gene>
<dbReference type="KEGG" id="aarg:Aargi30884_04600"/>
<evidence type="ECO:0000313" key="1">
    <source>
        <dbReference type="EMBL" id="BBK21557.1"/>
    </source>
</evidence>
<dbReference type="Proteomes" id="UP000464754">
    <property type="component" value="Chromosome"/>
</dbReference>
<organism evidence="1 2">
    <name type="scientific">Amedibacterium intestinale</name>
    <dbReference type="NCBI Taxonomy" id="2583452"/>
    <lineage>
        <taxon>Bacteria</taxon>
        <taxon>Bacillati</taxon>
        <taxon>Bacillota</taxon>
        <taxon>Erysipelotrichia</taxon>
        <taxon>Erysipelotrichales</taxon>
        <taxon>Erysipelotrichaceae</taxon>
        <taxon>Amedibacterium</taxon>
    </lineage>
</organism>
<dbReference type="AlphaFoldDB" id="A0A6N4TFT1"/>
<sequence>MQNMEMILNRAYDKPFYKTKTYRKAVKKMDRFLKPYDILVEGKSDVDCFEKEIIFHSLKTKQQFEDVFFDTYVSMYDYWYDLTYQERKKQMNMEIEKLMAKLPYFMSKGQRIFLPCFDERFNNLYTDEIVLLDLKQYHRYIRTCHQEIKLHPYGAQCYKNDFSSAEVLFQKDGDFVLYHPLMHRFYVNKNNTWAKVLSFDPKKECSEEALRKLAVSIFYDEEDTVINILLKEELVGKKIKRRLEKYQRKKQKKLKKEKE</sequence>
<evidence type="ECO:0000313" key="2">
    <source>
        <dbReference type="Proteomes" id="UP000464754"/>
    </source>
</evidence>
<dbReference type="EMBL" id="AP019695">
    <property type="protein sequence ID" value="BBK21557.1"/>
    <property type="molecule type" value="Genomic_DNA"/>
</dbReference>
<keyword evidence="2" id="KW-1185">Reference proteome</keyword>
<accession>A0A6N4TFT1</accession>
<protein>
    <submittedName>
        <fullName evidence="1">Uncharacterized protein</fullName>
    </submittedName>
</protein>
<name>A0A6N4TFT1_9FIRM</name>